<feature type="transmembrane region" description="Helical" evidence="3">
    <location>
        <begin position="181"/>
        <end position="200"/>
    </location>
</feature>
<feature type="transmembrane region" description="Helical" evidence="3">
    <location>
        <begin position="98"/>
        <end position="117"/>
    </location>
</feature>
<protein>
    <submittedName>
        <fullName evidence="5">DMT family transporter</fullName>
    </submittedName>
</protein>
<evidence type="ECO:0000256" key="1">
    <source>
        <dbReference type="ARBA" id="ARBA00007362"/>
    </source>
</evidence>
<dbReference type="RefSeq" id="WP_172148559.1">
    <property type="nucleotide sequence ID" value="NZ_BAABID010000004.1"/>
</dbReference>
<feature type="transmembrane region" description="Helical" evidence="3">
    <location>
        <begin position="276"/>
        <end position="293"/>
    </location>
</feature>
<feature type="transmembrane region" description="Helical" evidence="3">
    <location>
        <begin position="212"/>
        <end position="233"/>
    </location>
</feature>
<dbReference type="SUPFAM" id="SSF103481">
    <property type="entry name" value="Multidrug resistance efflux transporter EmrE"/>
    <property type="match status" value="2"/>
</dbReference>
<keyword evidence="3" id="KW-0812">Transmembrane</keyword>
<feature type="transmembrane region" description="Helical" evidence="3">
    <location>
        <begin position="239"/>
        <end position="264"/>
    </location>
</feature>
<evidence type="ECO:0000256" key="2">
    <source>
        <dbReference type="SAM" id="MobiDB-lite"/>
    </source>
</evidence>
<dbReference type="InterPro" id="IPR000620">
    <property type="entry name" value="EamA_dom"/>
</dbReference>
<evidence type="ECO:0000313" key="5">
    <source>
        <dbReference type="EMBL" id="GAA4720242.1"/>
    </source>
</evidence>
<comment type="caution">
    <text evidence="5">The sequence shown here is derived from an EMBL/GenBank/DDBJ whole genome shotgun (WGS) entry which is preliminary data.</text>
</comment>
<keyword evidence="3" id="KW-1133">Transmembrane helix</keyword>
<dbReference type="InterPro" id="IPR052756">
    <property type="entry name" value="Alkyne_AA_exporter"/>
</dbReference>
<evidence type="ECO:0000313" key="6">
    <source>
        <dbReference type="Proteomes" id="UP001500956"/>
    </source>
</evidence>
<feature type="transmembrane region" description="Helical" evidence="3">
    <location>
        <begin position="60"/>
        <end position="78"/>
    </location>
</feature>
<feature type="region of interest" description="Disordered" evidence="2">
    <location>
        <begin position="1"/>
        <end position="24"/>
    </location>
</feature>
<feature type="domain" description="EamA" evidence="4">
    <location>
        <begin position="34"/>
        <end position="171"/>
    </location>
</feature>
<comment type="similarity">
    <text evidence="1">Belongs to the EamA transporter family.</text>
</comment>
<keyword evidence="3" id="KW-0472">Membrane</keyword>
<dbReference type="Pfam" id="PF00892">
    <property type="entry name" value="EamA"/>
    <property type="match status" value="2"/>
</dbReference>
<keyword evidence="6" id="KW-1185">Reference proteome</keyword>
<sequence>MATTTAPLPPGPTPPATPSARTGPGRPGLVVAAMSTTILLWASAFIGIRAVAHDLDPGPLTLGRVAVGTLTLTVLVGIARHRRRTHGRPAARLPRGRALALVAVWGVAWFGGYNMALNAAEQHLDAGTTSMLINLAPVLIAVLAGLLLGEGFPRRLLTGMAVALAGVVLIAVATSNGRFDAAGVALALVAALLYAGSAVLQKRILPGLDALTMTWLGCAAGTLAALPFLPALLDQLAAAPAPVVAGVVYLGVFPTAIAFSTWGYVLARTDAGRTAASAYAIPPLTVLLSWILLDEVPPPVALAGGALALAGVAVATLPRRARRAGSSGTRRPTAPA</sequence>
<dbReference type="Proteomes" id="UP001500956">
    <property type="component" value="Unassembled WGS sequence"/>
</dbReference>
<gene>
    <name evidence="5" type="ORF">GCM10023216_06400</name>
</gene>
<feature type="transmembrane region" description="Helical" evidence="3">
    <location>
        <begin position="29"/>
        <end position="48"/>
    </location>
</feature>
<dbReference type="InterPro" id="IPR037185">
    <property type="entry name" value="EmrE-like"/>
</dbReference>
<organism evidence="5 6">
    <name type="scientific">Isoptericola chiayiensis</name>
    <dbReference type="NCBI Taxonomy" id="579446"/>
    <lineage>
        <taxon>Bacteria</taxon>
        <taxon>Bacillati</taxon>
        <taxon>Actinomycetota</taxon>
        <taxon>Actinomycetes</taxon>
        <taxon>Micrococcales</taxon>
        <taxon>Promicromonosporaceae</taxon>
        <taxon>Isoptericola</taxon>
    </lineage>
</organism>
<reference evidence="6" key="1">
    <citation type="journal article" date="2019" name="Int. J. Syst. Evol. Microbiol.">
        <title>The Global Catalogue of Microorganisms (GCM) 10K type strain sequencing project: providing services to taxonomists for standard genome sequencing and annotation.</title>
        <authorList>
            <consortium name="The Broad Institute Genomics Platform"/>
            <consortium name="The Broad Institute Genome Sequencing Center for Infectious Disease"/>
            <person name="Wu L."/>
            <person name="Ma J."/>
        </authorList>
    </citation>
    <scope>NUCLEOTIDE SEQUENCE [LARGE SCALE GENOMIC DNA]</scope>
    <source>
        <strain evidence="6">JCM 18063</strain>
    </source>
</reference>
<feature type="transmembrane region" description="Helical" evidence="3">
    <location>
        <begin position="299"/>
        <end position="317"/>
    </location>
</feature>
<proteinExistence type="inferred from homology"/>
<dbReference type="PANTHER" id="PTHR12715:SF4">
    <property type="entry name" value="EAMA DOMAIN-CONTAINING PROTEIN"/>
    <property type="match status" value="1"/>
</dbReference>
<name>A0ABP8Y3H2_9MICO</name>
<feature type="compositionally biased region" description="Pro residues" evidence="2">
    <location>
        <begin position="7"/>
        <end position="17"/>
    </location>
</feature>
<dbReference type="PANTHER" id="PTHR12715">
    <property type="entry name" value="TRANSPORTER, DRUG/METABOLITE EXPORTER FAMILY"/>
    <property type="match status" value="1"/>
</dbReference>
<evidence type="ECO:0000256" key="3">
    <source>
        <dbReference type="SAM" id="Phobius"/>
    </source>
</evidence>
<evidence type="ECO:0000259" key="4">
    <source>
        <dbReference type="Pfam" id="PF00892"/>
    </source>
</evidence>
<dbReference type="EMBL" id="BAABID010000004">
    <property type="protein sequence ID" value="GAA4720242.1"/>
    <property type="molecule type" value="Genomic_DNA"/>
</dbReference>
<feature type="transmembrane region" description="Helical" evidence="3">
    <location>
        <begin position="156"/>
        <end position="175"/>
    </location>
</feature>
<accession>A0ABP8Y3H2</accession>
<feature type="transmembrane region" description="Helical" evidence="3">
    <location>
        <begin position="129"/>
        <end position="149"/>
    </location>
</feature>
<feature type="domain" description="EamA" evidence="4">
    <location>
        <begin position="182"/>
        <end position="316"/>
    </location>
</feature>